<evidence type="ECO:0000256" key="3">
    <source>
        <dbReference type="ARBA" id="ARBA00022475"/>
    </source>
</evidence>
<dbReference type="Pfam" id="PF05128">
    <property type="entry name" value="DUF697"/>
    <property type="match status" value="1"/>
</dbReference>
<dbReference type="InterPro" id="IPR021147">
    <property type="entry name" value="DUF697"/>
</dbReference>
<evidence type="ECO:0000256" key="1">
    <source>
        <dbReference type="ARBA" id="ARBA00004429"/>
    </source>
</evidence>
<dbReference type="InterPro" id="IPR006507">
    <property type="entry name" value="UPF0283"/>
</dbReference>
<evidence type="ECO:0000256" key="9">
    <source>
        <dbReference type="SAM" id="Phobius"/>
    </source>
</evidence>
<evidence type="ECO:0000256" key="5">
    <source>
        <dbReference type="ARBA" id="ARBA00022692"/>
    </source>
</evidence>
<name>A0ABT5YL15_9PROT</name>
<feature type="transmembrane region" description="Helical" evidence="9">
    <location>
        <begin position="58"/>
        <end position="78"/>
    </location>
</feature>
<dbReference type="Proteomes" id="UP001215503">
    <property type="component" value="Unassembled WGS sequence"/>
</dbReference>
<evidence type="ECO:0000256" key="8">
    <source>
        <dbReference type="SAM" id="MobiDB-lite"/>
    </source>
</evidence>
<dbReference type="PANTHER" id="PTHR39342:SF1">
    <property type="entry name" value="UPF0283 MEMBRANE PROTEIN YCJF"/>
    <property type="match status" value="1"/>
</dbReference>
<keyword evidence="3" id="KW-1003">Cell membrane</keyword>
<keyword evidence="11" id="KW-1185">Reference proteome</keyword>
<comment type="similarity">
    <text evidence="2">Belongs to the UPF0283 family.</text>
</comment>
<comment type="caution">
    <text evidence="10">The sequence shown here is derived from an EMBL/GenBank/DDBJ whole genome shotgun (WGS) entry which is preliminary data.</text>
</comment>
<evidence type="ECO:0000256" key="2">
    <source>
        <dbReference type="ARBA" id="ARBA00008255"/>
    </source>
</evidence>
<dbReference type="EMBL" id="JARHUD010000003">
    <property type="protein sequence ID" value="MDF2095516.1"/>
    <property type="molecule type" value="Genomic_DNA"/>
</dbReference>
<evidence type="ECO:0000313" key="11">
    <source>
        <dbReference type="Proteomes" id="UP001215503"/>
    </source>
</evidence>
<keyword evidence="5 9" id="KW-0812">Transmembrane</keyword>
<proteinExistence type="inferred from homology"/>
<keyword evidence="6 9" id="KW-1133">Transmembrane helix</keyword>
<evidence type="ECO:0000256" key="4">
    <source>
        <dbReference type="ARBA" id="ARBA00022519"/>
    </source>
</evidence>
<feature type="transmembrane region" description="Helical" evidence="9">
    <location>
        <begin position="208"/>
        <end position="233"/>
    </location>
</feature>
<feature type="compositionally biased region" description="Basic and acidic residues" evidence="8">
    <location>
        <begin position="1"/>
        <end position="13"/>
    </location>
</feature>
<feature type="region of interest" description="Disordered" evidence="8">
    <location>
        <begin position="1"/>
        <end position="35"/>
    </location>
</feature>
<dbReference type="NCBIfam" id="TIGR01620">
    <property type="entry name" value="hyp_HI0043"/>
    <property type="match status" value="1"/>
</dbReference>
<reference evidence="10 11" key="1">
    <citation type="submission" date="2023-03" db="EMBL/GenBank/DDBJ databases">
        <title>Fodinicurvata sp. CAU 1616 isolated from sea sendiment.</title>
        <authorList>
            <person name="Kim W."/>
        </authorList>
    </citation>
    <scope>NUCLEOTIDE SEQUENCE [LARGE SCALE GENOMIC DNA]</scope>
    <source>
        <strain evidence="10 11">CAU 1616</strain>
    </source>
</reference>
<keyword evidence="7 9" id="KW-0472">Membrane</keyword>
<evidence type="ECO:0000313" key="10">
    <source>
        <dbReference type="EMBL" id="MDF2095516.1"/>
    </source>
</evidence>
<evidence type="ECO:0000256" key="6">
    <source>
        <dbReference type="ARBA" id="ARBA00022989"/>
    </source>
</evidence>
<organism evidence="10 11">
    <name type="scientific">Aquibaculum arenosum</name>
    <dbReference type="NCBI Taxonomy" id="3032591"/>
    <lineage>
        <taxon>Bacteria</taxon>
        <taxon>Pseudomonadati</taxon>
        <taxon>Pseudomonadota</taxon>
        <taxon>Alphaproteobacteria</taxon>
        <taxon>Rhodospirillales</taxon>
        <taxon>Rhodovibrionaceae</taxon>
        <taxon>Aquibaculum</taxon>
    </lineage>
</organism>
<dbReference type="RefSeq" id="WP_275821016.1">
    <property type="nucleotide sequence ID" value="NZ_JARHUD010000003.1"/>
</dbReference>
<protein>
    <submittedName>
        <fullName evidence="10">TIGR01620 family protein</fullName>
    </submittedName>
</protein>
<feature type="transmembrane region" description="Helical" evidence="9">
    <location>
        <begin position="90"/>
        <end position="113"/>
    </location>
</feature>
<sequence length="342" mass="36322">MSDAEGPRSRPLEEVEATAPQAEAPRAEAPHSLPLEATRLLPVDVEARDPADPPRRSLALRLVLAGGGLLLGGALALLAEDLIRRALEPAGQLAWIGLAGLGLLALGLLLAFLREWHGLTSLERLRAARLQAESAEAAGQPDAAQAVVKELKQLYNRRADMEWALRRVEDQQAAAAASGALLPLAERELLAPLDQRAQKIAVSAVRRAAMITAISPFALLDMLVSLMIGLGLLRRIARIYGGRPGWLGAWRLLRLSLAQVLASGALDLADDSIGDLIGAGIASRLSRRAGVGLLNGLLTARIATAAMDLCRPFPWDREPPPSARGLLRRALTDLGGSKETPP</sequence>
<keyword evidence="4" id="KW-0997">Cell inner membrane</keyword>
<dbReference type="PANTHER" id="PTHR39342">
    <property type="entry name" value="UPF0283 MEMBRANE PROTEIN YCJF"/>
    <property type="match status" value="1"/>
</dbReference>
<accession>A0ABT5YL15</accession>
<gene>
    <name evidence="10" type="ORF">P2G67_05965</name>
</gene>
<comment type="subcellular location">
    <subcellularLocation>
        <location evidence="1">Cell inner membrane</location>
        <topology evidence="1">Multi-pass membrane protein</topology>
    </subcellularLocation>
</comment>
<evidence type="ECO:0000256" key="7">
    <source>
        <dbReference type="ARBA" id="ARBA00023136"/>
    </source>
</evidence>